<dbReference type="InterPro" id="IPR058994">
    <property type="entry name" value="Ig-containing_halobact"/>
</dbReference>
<proteinExistence type="predicted"/>
<evidence type="ECO:0000313" key="1">
    <source>
        <dbReference type="EMBL" id="MFC7137584.1"/>
    </source>
</evidence>
<comment type="caution">
    <text evidence="1">The sequence shown here is derived from an EMBL/GenBank/DDBJ whole genome shotgun (WGS) entry which is preliminary data.</text>
</comment>
<keyword evidence="2" id="KW-1185">Reference proteome</keyword>
<dbReference type="EMBL" id="JBHSZG010000002">
    <property type="protein sequence ID" value="MFC7137584.1"/>
    <property type="molecule type" value="Genomic_DNA"/>
</dbReference>
<reference evidence="1 2" key="1">
    <citation type="journal article" date="2019" name="Int. J. Syst. Evol. Microbiol.">
        <title>The Global Catalogue of Microorganisms (GCM) 10K type strain sequencing project: providing services to taxonomists for standard genome sequencing and annotation.</title>
        <authorList>
            <consortium name="The Broad Institute Genomics Platform"/>
            <consortium name="The Broad Institute Genome Sequencing Center for Infectious Disease"/>
            <person name="Wu L."/>
            <person name="Ma J."/>
        </authorList>
    </citation>
    <scope>NUCLEOTIDE SEQUENCE [LARGE SCALE GENOMIC DNA]</scope>
    <source>
        <strain evidence="1 2">DT92</strain>
    </source>
</reference>
<dbReference type="Pfam" id="PF26515">
    <property type="entry name" value="Ig_halo_2"/>
    <property type="match status" value="1"/>
</dbReference>
<accession>A0ABD5XV95</accession>
<dbReference type="Proteomes" id="UP001596368">
    <property type="component" value="Unassembled WGS sequence"/>
</dbReference>
<dbReference type="AlphaFoldDB" id="A0ABD5XV95"/>
<gene>
    <name evidence="1" type="ORF">ACFQRB_16300</name>
</gene>
<sequence length="168" mass="18760">MILTGLLTCLVLVAGGTALLSDDETQILIENERESSYQVTAYQIAQEDRRELRFEVTTGEGRQRLVGMEALRTEANYTDVTPADPVRSDRVPTVRNGNSTKFVGDWNRSQLTVYVVESHRNGWWASTSRGVRATWHSRSRPFKTGASQLRRAACRTCTGNPDARGVRG</sequence>
<name>A0ABD5XV95_9EURY</name>
<dbReference type="GeneID" id="81123356"/>
<dbReference type="RefSeq" id="WP_284014806.1">
    <property type="nucleotide sequence ID" value="NZ_CP126157.1"/>
</dbReference>
<organism evidence="1 2">
    <name type="scientific">Halobaculum litoreum</name>
    <dbReference type="NCBI Taxonomy" id="3031998"/>
    <lineage>
        <taxon>Archaea</taxon>
        <taxon>Methanobacteriati</taxon>
        <taxon>Methanobacteriota</taxon>
        <taxon>Stenosarchaea group</taxon>
        <taxon>Halobacteria</taxon>
        <taxon>Halobacteriales</taxon>
        <taxon>Haloferacaceae</taxon>
        <taxon>Halobaculum</taxon>
    </lineage>
</organism>
<protein>
    <submittedName>
        <fullName evidence="1">Uncharacterized protein</fullName>
    </submittedName>
</protein>
<evidence type="ECO:0000313" key="2">
    <source>
        <dbReference type="Proteomes" id="UP001596368"/>
    </source>
</evidence>